<dbReference type="KEGG" id="vrm:44547418_01283"/>
<evidence type="ECO:0000313" key="3">
    <source>
        <dbReference type="Proteomes" id="UP000214973"/>
    </source>
</evidence>
<organism evidence="2 3">
    <name type="scientific">Veillonella rodentium</name>
    <dbReference type="NCBI Taxonomy" id="248315"/>
    <lineage>
        <taxon>Bacteria</taxon>
        <taxon>Bacillati</taxon>
        <taxon>Bacillota</taxon>
        <taxon>Negativicutes</taxon>
        <taxon>Veillonellales</taxon>
        <taxon>Veillonellaceae</taxon>
        <taxon>Veillonella</taxon>
    </lineage>
</organism>
<accession>A0A239ZDU9</accession>
<keyword evidence="1" id="KW-0732">Signal</keyword>
<dbReference type="PANTHER" id="PTHR30006">
    <property type="entry name" value="THIAMINE-BINDING PERIPLASMIC PROTEIN-RELATED"/>
    <property type="match status" value="1"/>
</dbReference>
<dbReference type="EMBL" id="LT906470">
    <property type="protein sequence ID" value="SNV69312.1"/>
    <property type="molecule type" value="Genomic_DNA"/>
</dbReference>
<dbReference type="Gene3D" id="3.40.190.10">
    <property type="entry name" value="Periplasmic binding protein-like II"/>
    <property type="match status" value="2"/>
</dbReference>
<dbReference type="SUPFAM" id="SSF53850">
    <property type="entry name" value="Periplasmic binding protein-like II"/>
    <property type="match status" value="1"/>
</dbReference>
<dbReference type="Pfam" id="PF13416">
    <property type="entry name" value="SBP_bac_8"/>
    <property type="match status" value="1"/>
</dbReference>
<name>A0A239ZDU9_9FIRM</name>
<sequence length="345" mass="39050">MKRWIAPGILALFVIAMLGYGGYYYHQEQLEQAKQPVRGEITVYTDLPNSLTSLLAEKYQEEQNVKVTILPLTEEQMAQRTASPLADTSGDVVLTSEDNLVIGTNNGKYVPIVNEHSDEVRDNLKDPNGYWVGLWYDPVVFVQNENFYNGIGKYITTWDTLAKQGDWSVIMTDFVASQNAANLLYNMVEYKGEPETLAYLYGLKPHVVQHAKFLSTPIRLTALGETNIGIGNLSDAAQYVHQGYPIKIIYPVDGTSYYVTGGAVLKNSKHKNDSVEFINWLLSTKTAKFMVANNFTYMFTNPELIEPKDSLEHELVLWPVNGGYTMEGKKLLLNHWVSQVRFRKE</sequence>
<keyword evidence="3" id="KW-1185">Reference proteome</keyword>
<dbReference type="PANTHER" id="PTHR30006:SF2">
    <property type="entry name" value="ABC TRANSPORTER SUBSTRATE-BINDING PROTEIN"/>
    <property type="match status" value="1"/>
</dbReference>
<dbReference type="InterPro" id="IPR006059">
    <property type="entry name" value="SBP"/>
</dbReference>
<proteinExistence type="predicted"/>
<dbReference type="GO" id="GO:0015888">
    <property type="term" value="P:thiamine transport"/>
    <property type="evidence" value="ECO:0007669"/>
    <property type="project" value="TreeGrafter"/>
</dbReference>
<dbReference type="RefSeq" id="WP_095066203.1">
    <property type="nucleotide sequence ID" value="NZ_LT906470.1"/>
</dbReference>
<dbReference type="Proteomes" id="UP000214973">
    <property type="component" value="Chromosome 1"/>
</dbReference>
<protein>
    <submittedName>
        <fullName evidence="2">ABC-type thiamine transport system, periplasmic component</fullName>
    </submittedName>
</protein>
<dbReference type="GO" id="GO:0030975">
    <property type="term" value="F:thiamine binding"/>
    <property type="evidence" value="ECO:0007669"/>
    <property type="project" value="TreeGrafter"/>
</dbReference>
<evidence type="ECO:0000313" key="2">
    <source>
        <dbReference type="EMBL" id="SNV69312.1"/>
    </source>
</evidence>
<reference evidence="2 3" key="1">
    <citation type="submission" date="2017-06" db="EMBL/GenBank/DDBJ databases">
        <authorList>
            <consortium name="Pathogen Informatics"/>
        </authorList>
    </citation>
    <scope>NUCLEOTIDE SEQUENCE [LARGE SCALE GENOMIC DNA]</scope>
    <source>
        <strain evidence="2 3">NCTC12018</strain>
    </source>
</reference>
<dbReference type="GO" id="GO:0030288">
    <property type="term" value="C:outer membrane-bounded periplasmic space"/>
    <property type="evidence" value="ECO:0007669"/>
    <property type="project" value="TreeGrafter"/>
</dbReference>
<dbReference type="AlphaFoldDB" id="A0A239ZDU9"/>
<gene>
    <name evidence="2" type="ORF">SAMEA44547418_01283</name>
</gene>
<dbReference type="GO" id="GO:0030976">
    <property type="term" value="F:thiamine pyrophosphate binding"/>
    <property type="evidence" value="ECO:0007669"/>
    <property type="project" value="TreeGrafter"/>
</dbReference>
<evidence type="ECO:0000256" key="1">
    <source>
        <dbReference type="ARBA" id="ARBA00022729"/>
    </source>
</evidence>